<organism evidence="2 3">
    <name type="scientific">Microbulbifer bruguierae</name>
    <dbReference type="NCBI Taxonomy" id="3029061"/>
    <lineage>
        <taxon>Bacteria</taxon>
        <taxon>Pseudomonadati</taxon>
        <taxon>Pseudomonadota</taxon>
        <taxon>Gammaproteobacteria</taxon>
        <taxon>Cellvibrionales</taxon>
        <taxon>Microbulbiferaceae</taxon>
        <taxon>Microbulbifer</taxon>
    </lineage>
</organism>
<keyword evidence="3" id="KW-1185">Reference proteome</keyword>
<name>A0ABY8NJP2_9GAMM</name>
<dbReference type="PROSITE" id="PS51257">
    <property type="entry name" value="PROKAR_LIPOPROTEIN"/>
    <property type="match status" value="1"/>
</dbReference>
<dbReference type="RefSeq" id="WP_280322287.1">
    <property type="nucleotide sequence ID" value="NZ_CP118605.1"/>
</dbReference>
<feature type="chain" id="PRO_5045662484" description="Lipoprotein" evidence="1">
    <location>
        <begin position="22"/>
        <end position="167"/>
    </location>
</feature>
<gene>
    <name evidence="2" type="ORF">PVT68_08435</name>
</gene>
<keyword evidence="1" id="KW-0732">Signal</keyword>
<evidence type="ECO:0000313" key="3">
    <source>
        <dbReference type="Proteomes" id="UP001236500"/>
    </source>
</evidence>
<protein>
    <recommendedName>
        <fullName evidence="4">Lipoprotein</fullName>
    </recommendedName>
</protein>
<dbReference type="Proteomes" id="UP001236500">
    <property type="component" value="Chromosome"/>
</dbReference>
<evidence type="ECO:0000256" key="1">
    <source>
        <dbReference type="SAM" id="SignalP"/>
    </source>
</evidence>
<reference evidence="2 3" key="1">
    <citation type="submission" date="2023-02" db="EMBL/GenBank/DDBJ databases">
        <title>Description and genomic characterization of Microbulbifer bruguierae sp. nov., isolated from the sediment of mangrove plant Bruguiera sexangula.</title>
        <authorList>
            <person name="Long M."/>
        </authorList>
    </citation>
    <scope>NUCLEOTIDE SEQUENCE [LARGE SCALE GENOMIC DNA]</scope>
    <source>
        <strain evidence="2 3">H12</strain>
    </source>
</reference>
<proteinExistence type="predicted"/>
<evidence type="ECO:0000313" key="2">
    <source>
        <dbReference type="EMBL" id="WGL18307.1"/>
    </source>
</evidence>
<accession>A0ABY8NJP2</accession>
<dbReference type="EMBL" id="CP118605">
    <property type="protein sequence ID" value="WGL18307.1"/>
    <property type="molecule type" value="Genomic_DNA"/>
</dbReference>
<feature type="signal peptide" evidence="1">
    <location>
        <begin position="1"/>
        <end position="21"/>
    </location>
</feature>
<sequence>MRYFGCGAICAGLALWSLALSGCGYLPSEMEPTPKTEKSPETADGVSLHAASCDVKAKGYKLVDFGDLYDATSDPRHPFRPATNLPAKYDVRAYVWGYDNCMEKGQCQNGDHYWLIKRGPENDFSTWVVTPQFPRITIESRCKDRLKVGERYRLSFENGNLVGFSKN</sequence>
<evidence type="ECO:0008006" key="4">
    <source>
        <dbReference type="Google" id="ProtNLM"/>
    </source>
</evidence>